<organism evidence="1 2">
    <name type="scientific">Stylosanthes scabra</name>
    <dbReference type="NCBI Taxonomy" id="79078"/>
    <lineage>
        <taxon>Eukaryota</taxon>
        <taxon>Viridiplantae</taxon>
        <taxon>Streptophyta</taxon>
        <taxon>Embryophyta</taxon>
        <taxon>Tracheophyta</taxon>
        <taxon>Spermatophyta</taxon>
        <taxon>Magnoliopsida</taxon>
        <taxon>eudicotyledons</taxon>
        <taxon>Gunneridae</taxon>
        <taxon>Pentapetalae</taxon>
        <taxon>rosids</taxon>
        <taxon>fabids</taxon>
        <taxon>Fabales</taxon>
        <taxon>Fabaceae</taxon>
        <taxon>Papilionoideae</taxon>
        <taxon>50 kb inversion clade</taxon>
        <taxon>dalbergioids sensu lato</taxon>
        <taxon>Dalbergieae</taxon>
        <taxon>Pterocarpus clade</taxon>
        <taxon>Stylosanthes</taxon>
    </lineage>
</organism>
<feature type="non-terminal residue" evidence="1">
    <location>
        <position position="129"/>
    </location>
</feature>
<name>A0ABU6RQB5_9FABA</name>
<dbReference type="EMBL" id="JASCZI010031165">
    <property type="protein sequence ID" value="MED6126125.1"/>
    <property type="molecule type" value="Genomic_DNA"/>
</dbReference>
<keyword evidence="2" id="KW-1185">Reference proteome</keyword>
<comment type="caution">
    <text evidence="1">The sequence shown here is derived from an EMBL/GenBank/DDBJ whole genome shotgun (WGS) entry which is preliminary data.</text>
</comment>
<accession>A0ABU6RQB5</accession>
<evidence type="ECO:0000313" key="2">
    <source>
        <dbReference type="Proteomes" id="UP001341840"/>
    </source>
</evidence>
<proteinExistence type="predicted"/>
<evidence type="ECO:0000313" key="1">
    <source>
        <dbReference type="EMBL" id="MED6126125.1"/>
    </source>
</evidence>
<protein>
    <recommendedName>
        <fullName evidence="3">Ribosome-recycling factor, chloroplastic</fullName>
    </recommendedName>
</protein>
<gene>
    <name evidence="1" type="ORF">PIB30_075329</name>
</gene>
<sequence>MFHIKFKGFFLFNNSRIKSTESFPLIIDEYLDLLRETDLRVLLDPPFLEGTITHSQVVLLDPGNRDKQTIQFDPKIERTLKKLKKQAKIQQQQAAKENLVFEEVEDQLSMAAENQIQELLETSLFLAQQ</sequence>
<dbReference type="Proteomes" id="UP001341840">
    <property type="component" value="Unassembled WGS sequence"/>
</dbReference>
<evidence type="ECO:0008006" key="3">
    <source>
        <dbReference type="Google" id="ProtNLM"/>
    </source>
</evidence>
<reference evidence="1 2" key="1">
    <citation type="journal article" date="2023" name="Plants (Basel)">
        <title>Bridging the Gap: Combining Genomics and Transcriptomics Approaches to Understand Stylosanthes scabra, an Orphan Legume from the Brazilian Caatinga.</title>
        <authorList>
            <person name="Ferreira-Neto J.R.C."/>
            <person name="da Silva M.D."/>
            <person name="Binneck E."/>
            <person name="de Melo N.F."/>
            <person name="da Silva R.H."/>
            <person name="de Melo A.L.T.M."/>
            <person name="Pandolfi V."/>
            <person name="Bustamante F.O."/>
            <person name="Brasileiro-Vidal A.C."/>
            <person name="Benko-Iseppon A.M."/>
        </authorList>
    </citation>
    <scope>NUCLEOTIDE SEQUENCE [LARGE SCALE GENOMIC DNA]</scope>
    <source>
        <tissue evidence="1">Leaves</tissue>
    </source>
</reference>